<reference evidence="3" key="1">
    <citation type="submission" date="2015-08" db="EMBL/GenBank/DDBJ databases">
        <title>Vibrio galatheae sp. nov., a novel member of the Vibrionaceae family isolated from the Solomon Islands.</title>
        <authorList>
            <person name="Giubergia S."/>
            <person name="Machado H."/>
            <person name="Mateiu R.V."/>
            <person name="Gram L."/>
        </authorList>
    </citation>
    <scope>NUCLEOTIDE SEQUENCE [LARGE SCALE GENOMIC DNA]</scope>
    <source>
        <strain evidence="3">DSM 19134</strain>
    </source>
</reference>
<dbReference type="RefSeq" id="WP_053408094.1">
    <property type="nucleotide sequence ID" value="NZ_DAIPHI010000105.1"/>
</dbReference>
<comment type="caution">
    <text evidence="2">The sequence shown here is derived from an EMBL/GenBank/DDBJ whole genome shotgun (WGS) entry which is preliminary data.</text>
</comment>
<accession>A0A0M0I2A8</accession>
<dbReference type="STRING" id="171383.AKJ31_05430"/>
<evidence type="ECO:0000259" key="1">
    <source>
        <dbReference type="Pfam" id="PF07883"/>
    </source>
</evidence>
<dbReference type="OrthoDB" id="9798585at2"/>
<name>A0A0M0I2A8_9VIBR</name>
<organism evidence="2 3">
    <name type="scientific">Vibrio hepatarius</name>
    <dbReference type="NCBI Taxonomy" id="171383"/>
    <lineage>
        <taxon>Bacteria</taxon>
        <taxon>Pseudomonadati</taxon>
        <taxon>Pseudomonadota</taxon>
        <taxon>Gammaproteobacteria</taxon>
        <taxon>Vibrionales</taxon>
        <taxon>Vibrionaceae</taxon>
        <taxon>Vibrio</taxon>
        <taxon>Vibrio oreintalis group</taxon>
    </lineage>
</organism>
<dbReference type="InterPro" id="IPR013096">
    <property type="entry name" value="Cupin_2"/>
</dbReference>
<dbReference type="Pfam" id="PF07883">
    <property type="entry name" value="Cupin_2"/>
    <property type="match status" value="1"/>
</dbReference>
<feature type="domain" description="Cupin type-2" evidence="1">
    <location>
        <begin position="45"/>
        <end position="102"/>
    </location>
</feature>
<gene>
    <name evidence="2" type="ORF">AKJ31_05430</name>
</gene>
<keyword evidence="3" id="KW-1185">Reference proteome</keyword>
<evidence type="ECO:0000313" key="3">
    <source>
        <dbReference type="Proteomes" id="UP000037530"/>
    </source>
</evidence>
<dbReference type="InterPro" id="IPR011051">
    <property type="entry name" value="RmlC_Cupin_sf"/>
</dbReference>
<dbReference type="PATRIC" id="fig|171383.3.peg.1125"/>
<dbReference type="InterPro" id="IPR014710">
    <property type="entry name" value="RmlC-like_jellyroll"/>
</dbReference>
<dbReference type="Gene3D" id="2.60.120.10">
    <property type="entry name" value="Jelly Rolls"/>
    <property type="match status" value="1"/>
</dbReference>
<protein>
    <submittedName>
        <fullName evidence="2">Cupin</fullName>
    </submittedName>
</protein>
<dbReference type="SUPFAM" id="SSF51182">
    <property type="entry name" value="RmlC-like cupins"/>
    <property type="match status" value="1"/>
</dbReference>
<evidence type="ECO:0000313" key="2">
    <source>
        <dbReference type="EMBL" id="KOO08445.1"/>
    </source>
</evidence>
<dbReference type="Proteomes" id="UP000037530">
    <property type="component" value="Unassembled WGS sequence"/>
</dbReference>
<dbReference type="AlphaFoldDB" id="A0A0M0I2A8"/>
<proteinExistence type="predicted"/>
<dbReference type="CDD" id="cd06981">
    <property type="entry name" value="cupin_reut_a1446"/>
    <property type="match status" value="1"/>
</dbReference>
<sequence length="104" mass="11708">MTNLYANLPKSLPNEVFEDIVSTSNLRIERILSYGHSSPEVGWYDQSENEWVLVLKGQGVLEFEDGRTITLSEGDHININAGVKHKVQSTAPDQITVWLAVFYS</sequence>
<dbReference type="EMBL" id="LHPI01000003">
    <property type="protein sequence ID" value="KOO08445.1"/>
    <property type="molecule type" value="Genomic_DNA"/>
</dbReference>